<evidence type="ECO:0000256" key="1">
    <source>
        <dbReference type="SAM" id="Phobius"/>
    </source>
</evidence>
<dbReference type="EMBL" id="MIYU01000012">
    <property type="protein sequence ID" value="OIR16661.1"/>
    <property type="molecule type" value="Genomic_DNA"/>
</dbReference>
<organism evidence="2 3">
    <name type="scientific">Marine Group III euryarchaeote CG-Bathy1</name>
    <dbReference type="NCBI Taxonomy" id="1889001"/>
    <lineage>
        <taxon>Archaea</taxon>
        <taxon>Methanobacteriati</taxon>
        <taxon>Thermoplasmatota</taxon>
        <taxon>Thermoplasmata</taxon>
        <taxon>Candidatus Thermoprofundales</taxon>
    </lineage>
</organism>
<keyword evidence="1" id="KW-0472">Membrane</keyword>
<proteinExistence type="predicted"/>
<comment type="caution">
    <text evidence="2">The sequence shown here is derived from an EMBL/GenBank/DDBJ whole genome shotgun (WGS) entry which is preliminary data.</text>
</comment>
<evidence type="ECO:0000313" key="2">
    <source>
        <dbReference type="EMBL" id="OIR16661.1"/>
    </source>
</evidence>
<evidence type="ECO:0008006" key="4">
    <source>
        <dbReference type="Google" id="ProtNLM"/>
    </source>
</evidence>
<dbReference type="Proteomes" id="UP000183815">
    <property type="component" value="Unassembled WGS sequence"/>
</dbReference>
<dbReference type="AlphaFoldDB" id="A0A1J5TK30"/>
<gene>
    <name evidence="2" type="ORF">BEU04_01630</name>
</gene>
<keyword evidence="1" id="KW-0812">Transmembrane</keyword>
<accession>A0A1J5TK30</accession>
<keyword evidence="1" id="KW-1133">Transmembrane helix</keyword>
<evidence type="ECO:0000313" key="3">
    <source>
        <dbReference type="Proteomes" id="UP000183815"/>
    </source>
</evidence>
<name>A0A1J5TK30_9ARCH</name>
<dbReference type="NCBIfam" id="NF041895">
    <property type="entry name" value="choice_anch_V"/>
    <property type="match status" value="1"/>
</dbReference>
<reference evidence="2 3" key="1">
    <citation type="submission" date="2016-08" db="EMBL/GenBank/DDBJ databases">
        <title>New Insights into Marine Group III Euryarchaeota, from dark to light.</title>
        <authorList>
            <person name="Haro-Moreno J.M."/>
            <person name="Rodriguez-Valera F."/>
            <person name="Lopez-Garcia P."/>
            <person name="Moreira D."/>
            <person name="Martin-Cuadrado A.B."/>
        </authorList>
    </citation>
    <scope>NUCLEOTIDE SEQUENCE [LARGE SCALE GENOMIC DNA]</scope>
    <source>
        <strain evidence="2">CG-Bathy1</strain>
    </source>
</reference>
<protein>
    <recommendedName>
        <fullName evidence="4">Reelin domain-containing protein</fullName>
    </recommendedName>
</protein>
<sequence length="218" mass="23794">MILMGVVSLMFVSGTVHSWPTGGEMGGDGWTDEVVVQEKGCYCHTNEPSDLVTVTVLGFPVEYEPDEIYNLSMSVDDGREFNEGGFLANINEGEFSAEGGNYWISDNHQYISHNNRFDREWEIQWTAPSEGTGDAILIVYFNAVNNDTGSEAGGSGGDYWNSITLRSMGTPQAEETSIADMGVSLKQYWIGLTGIGVVLFTVLLAYIIIRGGSANYRG</sequence>
<feature type="transmembrane region" description="Helical" evidence="1">
    <location>
        <begin position="188"/>
        <end position="209"/>
    </location>
</feature>